<evidence type="ECO:0000256" key="2">
    <source>
        <dbReference type="SAM" id="SignalP"/>
    </source>
</evidence>
<organism evidence="3 4">
    <name type="scientific">Muricoccus vinaceus</name>
    <dbReference type="NCBI Taxonomy" id="424704"/>
    <lineage>
        <taxon>Bacteria</taxon>
        <taxon>Pseudomonadati</taxon>
        <taxon>Pseudomonadota</taxon>
        <taxon>Alphaproteobacteria</taxon>
        <taxon>Acetobacterales</taxon>
        <taxon>Roseomonadaceae</taxon>
        <taxon>Muricoccus</taxon>
    </lineage>
</organism>
<evidence type="ECO:0000313" key="4">
    <source>
        <dbReference type="Proteomes" id="UP001589789"/>
    </source>
</evidence>
<comment type="caution">
    <text evidence="3">The sequence shown here is derived from an EMBL/GenBank/DDBJ whole genome shotgun (WGS) entry which is preliminary data.</text>
</comment>
<sequence>MLSRPGLLLACLALAAVPARGGATAGESNQAGGSPDGLRWDGPEPTLQLGDGAFTLRPTLRLDADAGSFFGQDQPGGFRSGVNMRRARLGAQGTLLRDFSYAFTWELGGSAPNDYSEFYEAQIAYTALPGATIRAGAFQLQHLPDYAGSSFDLPFLERAAISNVVASLASGSTRLAAGIEGNGAIGTAGARWNASGYVTGGVASTPDDERQRGLVGRAVVLAVDSPALQLQFGLDAAAQFHPGTSPGAESIRLRDYPELRVDSRRFLDSGTVRADGAWAAGPELSARFGPLYVEGLWQRVAVDAVSGPDPRHEGWYVQALYPLSGPPRQRSESSATWKRPKAEGPLGSLELGARYSTVDLREGSRGARQSIWTVALNWYPTDRLRLAAQYQNGTTALSGSGGGPENRNFQAIGLRAAFNL</sequence>
<feature type="chain" id="PRO_5046830428" evidence="2">
    <location>
        <begin position="26"/>
        <end position="420"/>
    </location>
</feature>
<evidence type="ECO:0000256" key="1">
    <source>
        <dbReference type="SAM" id="MobiDB-lite"/>
    </source>
</evidence>
<keyword evidence="4" id="KW-1185">Reference proteome</keyword>
<protein>
    <submittedName>
        <fullName evidence="3">OprO/OprP family phosphate-selective porin</fullName>
    </submittedName>
</protein>
<dbReference type="InterPro" id="IPR010870">
    <property type="entry name" value="Porin_O/P"/>
</dbReference>
<dbReference type="RefSeq" id="WP_377049642.1">
    <property type="nucleotide sequence ID" value="NZ_JBHLVZ010000005.1"/>
</dbReference>
<evidence type="ECO:0000313" key="3">
    <source>
        <dbReference type="EMBL" id="MFC0385497.1"/>
    </source>
</evidence>
<reference evidence="3 4" key="1">
    <citation type="submission" date="2024-09" db="EMBL/GenBank/DDBJ databases">
        <authorList>
            <person name="Sun Q."/>
            <person name="Mori K."/>
        </authorList>
    </citation>
    <scope>NUCLEOTIDE SEQUENCE [LARGE SCALE GENOMIC DNA]</scope>
    <source>
        <strain evidence="3 4">CCM 7468</strain>
    </source>
</reference>
<dbReference type="InterPro" id="IPR023614">
    <property type="entry name" value="Porin_dom_sf"/>
</dbReference>
<gene>
    <name evidence="3" type="ORF">ACFFIC_07985</name>
</gene>
<feature type="region of interest" description="Disordered" evidence="1">
    <location>
        <begin position="23"/>
        <end position="44"/>
    </location>
</feature>
<dbReference type="Proteomes" id="UP001589789">
    <property type="component" value="Unassembled WGS sequence"/>
</dbReference>
<dbReference type="Pfam" id="PF07396">
    <property type="entry name" value="Porin_O_P"/>
    <property type="match status" value="1"/>
</dbReference>
<accession>A0ABV6IPH4</accession>
<name>A0ABV6IPH4_9PROT</name>
<feature type="signal peptide" evidence="2">
    <location>
        <begin position="1"/>
        <end position="25"/>
    </location>
</feature>
<dbReference type="EMBL" id="JBHLVZ010000005">
    <property type="protein sequence ID" value="MFC0385497.1"/>
    <property type="molecule type" value="Genomic_DNA"/>
</dbReference>
<dbReference type="SUPFAM" id="SSF56935">
    <property type="entry name" value="Porins"/>
    <property type="match status" value="1"/>
</dbReference>
<proteinExistence type="predicted"/>
<dbReference type="Gene3D" id="2.40.160.10">
    <property type="entry name" value="Porin"/>
    <property type="match status" value="1"/>
</dbReference>
<keyword evidence="2" id="KW-0732">Signal</keyword>